<accession>A0A1I6P0Q0</accession>
<dbReference type="EMBL" id="FOZS01000001">
    <property type="protein sequence ID" value="SFS33779.1"/>
    <property type="molecule type" value="Genomic_DNA"/>
</dbReference>
<dbReference type="Proteomes" id="UP000199199">
    <property type="component" value="Unassembled WGS sequence"/>
</dbReference>
<dbReference type="RefSeq" id="WP_139231117.1">
    <property type="nucleotide sequence ID" value="NZ_FOZS01000001.1"/>
</dbReference>
<feature type="domain" description="DUF7511" evidence="2">
    <location>
        <begin position="31"/>
        <end position="77"/>
    </location>
</feature>
<dbReference type="OrthoDB" id="186853at2157"/>
<feature type="region of interest" description="Disordered" evidence="1">
    <location>
        <begin position="1"/>
        <end position="30"/>
    </location>
</feature>
<sequence length="77" mass="8532">MSTERSTMSNVSRRDISDDDTLEADTESAGALEHVTAAYEDGPDACTMYPRNCTDHEIATHWITAETGSYVDLSEMR</sequence>
<feature type="compositionally biased region" description="Polar residues" evidence="1">
    <location>
        <begin position="1"/>
        <end position="11"/>
    </location>
</feature>
<gene>
    <name evidence="3" type="ORF">SAMN04488556_0250</name>
</gene>
<dbReference type="AlphaFoldDB" id="A0A1I6P0Q0"/>
<evidence type="ECO:0000259" key="2">
    <source>
        <dbReference type="Pfam" id="PF24351"/>
    </source>
</evidence>
<organism evidence="3 4">
    <name type="scientific">Halostagnicola kamekurae</name>
    <dbReference type="NCBI Taxonomy" id="619731"/>
    <lineage>
        <taxon>Archaea</taxon>
        <taxon>Methanobacteriati</taxon>
        <taxon>Methanobacteriota</taxon>
        <taxon>Stenosarchaea group</taxon>
        <taxon>Halobacteria</taxon>
        <taxon>Halobacteriales</taxon>
        <taxon>Natrialbaceae</taxon>
        <taxon>Halostagnicola</taxon>
    </lineage>
</organism>
<protein>
    <recommendedName>
        <fullName evidence="2">DUF7511 domain-containing protein</fullName>
    </recommendedName>
</protein>
<proteinExistence type="predicted"/>
<dbReference type="InterPro" id="IPR055933">
    <property type="entry name" value="DUF7511"/>
</dbReference>
<reference evidence="4" key="1">
    <citation type="submission" date="2016-10" db="EMBL/GenBank/DDBJ databases">
        <authorList>
            <person name="Varghese N."/>
            <person name="Submissions S."/>
        </authorList>
    </citation>
    <scope>NUCLEOTIDE SEQUENCE [LARGE SCALE GENOMIC DNA]</scope>
    <source>
        <strain evidence="4">DSM 22427</strain>
    </source>
</reference>
<evidence type="ECO:0000313" key="4">
    <source>
        <dbReference type="Proteomes" id="UP000199199"/>
    </source>
</evidence>
<name>A0A1I6P0Q0_9EURY</name>
<evidence type="ECO:0000313" key="3">
    <source>
        <dbReference type="EMBL" id="SFS33779.1"/>
    </source>
</evidence>
<feature type="compositionally biased region" description="Acidic residues" evidence="1">
    <location>
        <begin position="17"/>
        <end position="26"/>
    </location>
</feature>
<dbReference type="Pfam" id="PF24351">
    <property type="entry name" value="DUF7511"/>
    <property type="match status" value="1"/>
</dbReference>
<keyword evidence="4" id="KW-1185">Reference proteome</keyword>
<evidence type="ECO:0000256" key="1">
    <source>
        <dbReference type="SAM" id="MobiDB-lite"/>
    </source>
</evidence>